<sequence length="930" mass="104021">MKFSAKQQEGVKLCALSLPTFFTPFTLQIMRISLLVFVFSFVGLQLLFGLTLKSQDMKATPVTVGLSNESIQAALKKIEKQTVFRFFYRKSDIKELPVLSLPPASRTVEETLNELFHQSGFTFRQLDQSILIERKKADQAPERKILGRVLVENTKEVAMYVLVELLRKTDSTLVGHGYTDSTGVYRIPTTANSAMLLRVSGLGYHVYTTLVTDTAQQVSMPDIYLKPNINQLKEVTVSAAKPLIQRKSDRFVVNVASSSLSINNNVWDVLKQVPLVNADDNGSLSISSKQGAVVYINGRKSNLTGQALFNYLKSLPSTTLSDIEIVTSPGSEFDASGNAGILNIVFKKRESDGYQGSLSVTSRQATYNSQIFSGAFNYRKGKLGINATPYLNRDRKLITERHDINFLGANTSNIFNPTSLERNELRNFYGGNLGIEYNISPKHTIIGSLDYNPNQQTLNWINNSSYLNKNTQKVDSAFVFTNDRKMKGHSLDAGLNYQLNLDTLGQNLMVSANYFEYVDNTSQFTYATVNGTGEVRRNERATFPQNIKNYTFALDYKLPLGANTKLKLGARSFNTSTHNDLFYAFADATGNYIKDELRNASYKYNEQINAIYASVDLSLGKKWGLTGGLRLEQSNTKGKELIKNEVAVDKDFLNLFPTLAITYMPNAGNTFSYTLSKRIERPDFWQLNNLRVYNNPTQYLEGNPFLQSSYILKNEFSYTLKGNYIFLLSHAYLSNNFSQFLLANNDDNITRIVWLNYGTGNIADLTFIANLSIGKLIKSSVTVAGNYAKYKGRAADEVVDNSGFSANLKINNTLAIAPKIGLSAYVNFTHRTPAVYDLGEGSKGMSRSNLTIGFRKTVNQFVFTLSGADLLKTSADRFIINSKYAITNNKNYFDSRSVSFNIRYNFGNSKVKKNKPTESAAQEIINRSGH</sequence>
<keyword evidence="2 4" id="KW-0472">Membrane</keyword>
<evidence type="ECO:0000256" key="1">
    <source>
        <dbReference type="ARBA" id="ARBA00004442"/>
    </source>
</evidence>
<evidence type="ECO:0000256" key="2">
    <source>
        <dbReference type="ARBA" id="ARBA00023136"/>
    </source>
</evidence>
<feature type="transmembrane region" description="Helical" evidence="4">
    <location>
        <begin position="32"/>
        <end position="52"/>
    </location>
</feature>
<dbReference type="InterPro" id="IPR041700">
    <property type="entry name" value="OMP_b-brl_3"/>
</dbReference>
<dbReference type="EMBL" id="SAYW01000001">
    <property type="protein sequence ID" value="RWU10898.1"/>
    <property type="molecule type" value="Genomic_DNA"/>
</dbReference>
<dbReference type="RefSeq" id="WP_113646381.1">
    <property type="nucleotide sequence ID" value="NZ_QMHN01000001.1"/>
</dbReference>
<keyword evidence="4" id="KW-0812">Transmembrane</keyword>
<dbReference type="OrthoDB" id="8764943at2"/>
<name>A0A3S3SXJ1_9SPHI</name>
<organism evidence="6 7">
    <name type="scientific">Pedobacter chitinilyticus</name>
    <dbReference type="NCBI Taxonomy" id="2233776"/>
    <lineage>
        <taxon>Bacteria</taxon>
        <taxon>Pseudomonadati</taxon>
        <taxon>Bacteroidota</taxon>
        <taxon>Sphingobacteriia</taxon>
        <taxon>Sphingobacteriales</taxon>
        <taxon>Sphingobacteriaceae</taxon>
        <taxon>Pedobacter</taxon>
    </lineage>
</organism>
<keyword evidence="4" id="KW-1133">Transmembrane helix</keyword>
<proteinExistence type="predicted"/>
<keyword evidence="7" id="KW-1185">Reference proteome</keyword>
<dbReference type="PANTHER" id="PTHR40980">
    <property type="entry name" value="PLUG DOMAIN-CONTAINING PROTEIN"/>
    <property type="match status" value="1"/>
</dbReference>
<dbReference type="InterPro" id="IPR036942">
    <property type="entry name" value="Beta-barrel_TonB_sf"/>
</dbReference>
<evidence type="ECO:0000259" key="5">
    <source>
        <dbReference type="Pfam" id="PF14905"/>
    </source>
</evidence>
<dbReference type="GO" id="GO:0009279">
    <property type="term" value="C:cell outer membrane"/>
    <property type="evidence" value="ECO:0007669"/>
    <property type="project" value="UniProtKB-SubCell"/>
</dbReference>
<dbReference type="SUPFAM" id="SSF49464">
    <property type="entry name" value="Carboxypeptidase regulatory domain-like"/>
    <property type="match status" value="1"/>
</dbReference>
<dbReference type="InterPro" id="IPR008969">
    <property type="entry name" value="CarboxyPept-like_regulatory"/>
</dbReference>
<dbReference type="Gene3D" id="2.40.170.20">
    <property type="entry name" value="TonB-dependent receptor, beta-barrel domain"/>
    <property type="match status" value="1"/>
</dbReference>
<reference evidence="6 7" key="1">
    <citation type="submission" date="2018-06" db="EMBL/GenBank/DDBJ databases">
        <title>Pedobacter endophyticus sp. nov., an endophytic bacterium isolated from a leaf of Triticum aestivum.</title>
        <authorList>
            <person name="Zhang L."/>
        </authorList>
    </citation>
    <scope>NUCLEOTIDE SEQUENCE [LARGE SCALE GENOMIC DNA]</scope>
    <source>
        <strain evidence="6 7">CM134L-2</strain>
    </source>
</reference>
<gene>
    <name evidence="6" type="ORF">DPV69_06090</name>
</gene>
<comment type="subcellular location">
    <subcellularLocation>
        <location evidence="1">Cell outer membrane</location>
    </subcellularLocation>
</comment>
<dbReference type="PANTHER" id="PTHR40980:SF4">
    <property type="entry name" value="TONB-DEPENDENT RECEPTOR-LIKE BETA-BARREL DOMAIN-CONTAINING PROTEIN"/>
    <property type="match status" value="1"/>
</dbReference>
<feature type="domain" description="Outer membrane protein beta-barrel" evidence="5">
    <location>
        <begin position="500"/>
        <end position="904"/>
    </location>
</feature>
<evidence type="ECO:0000313" key="6">
    <source>
        <dbReference type="EMBL" id="RWU10898.1"/>
    </source>
</evidence>
<dbReference type="Pfam" id="PF14905">
    <property type="entry name" value="OMP_b-brl_3"/>
    <property type="match status" value="1"/>
</dbReference>
<evidence type="ECO:0000256" key="3">
    <source>
        <dbReference type="ARBA" id="ARBA00023237"/>
    </source>
</evidence>
<dbReference type="SUPFAM" id="SSF56935">
    <property type="entry name" value="Porins"/>
    <property type="match status" value="1"/>
</dbReference>
<keyword evidence="3" id="KW-0998">Cell outer membrane</keyword>
<accession>A0A3S3SXJ1</accession>
<comment type="caution">
    <text evidence="6">The sequence shown here is derived from an EMBL/GenBank/DDBJ whole genome shotgun (WGS) entry which is preliminary data.</text>
</comment>
<evidence type="ECO:0000256" key="4">
    <source>
        <dbReference type="SAM" id="Phobius"/>
    </source>
</evidence>
<protein>
    <recommendedName>
        <fullName evidence="5">Outer membrane protein beta-barrel domain-containing protein</fullName>
    </recommendedName>
</protein>
<evidence type="ECO:0000313" key="7">
    <source>
        <dbReference type="Proteomes" id="UP000284120"/>
    </source>
</evidence>
<dbReference type="AlphaFoldDB" id="A0A3S3SXJ1"/>
<dbReference type="Proteomes" id="UP000284120">
    <property type="component" value="Unassembled WGS sequence"/>
</dbReference>